<feature type="transmembrane region" description="Helical" evidence="2">
    <location>
        <begin position="12"/>
        <end position="30"/>
    </location>
</feature>
<reference evidence="3" key="1">
    <citation type="submission" date="2022-03" db="EMBL/GenBank/DDBJ databases">
        <authorList>
            <person name="Sayadi A."/>
        </authorList>
    </citation>
    <scope>NUCLEOTIDE SEQUENCE</scope>
</reference>
<evidence type="ECO:0000256" key="1">
    <source>
        <dbReference type="SAM" id="MobiDB-lite"/>
    </source>
</evidence>
<keyword evidence="2" id="KW-1133">Transmembrane helix</keyword>
<accession>A0A9P0Q0W5</accession>
<dbReference type="AlphaFoldDB" id="A0A9P0Q0W5"/>
<proteinExistence type="predicted"/>
<dbReference type="OrthoDB" id="6159198at2759"/>
<dbReference type="Proteomes" id="UP001152888">
    <property type="component" value="Unassembled WGS sequence"/>
</dbReference>
<dbReference type="EMBL" id="CAKOFQ010007453">
    <property type="protein sequence ID" value="CAH2001536.1"/>
    <property type="molecule type" value="Genomic_DNA"/>
</dbReference>
<evidence type="ECO:0000313" key="3">
    <source>
        <dbReference type="EMBL" id="CAH2001536.1"/>
    </source>
</evidence>
<sequence>MGVLWRKRSVLIKLAVVVGTAWLTIAFLFYTETSTEVPISPIVRTNNEIGMPQRLVMQERETQRVHLEPQNPFKEAEEPEKITPLRLPARKSQDFDAPAVLVPPQDLAGDMGKPVVLPANLTGKSLSLTILFLGK</sequence>
<feature type="region of interest" description="Disordered" evidence="1">
    <location>
        <begin position="62"/>
        <end position="81"/>
    </location>
</feature>
<organism evidence="3 4">
    <name type="scientific">Acanthoscelides obtectus</name>
    <name type="common">Bean weevil</name>
    <name type="synonym">Bruchus obtectus</name>
    <dbReference type="NCBI Taxonomy" id="200917"/>
    <lineage>
        <taxon>Eukaryota</taxon>
        <taxon>Metazoa</taxon>
        <taxon>Ecdysozoa</taxon>
        <taxon>Arthropoda</taxon>
        <taxon>Hexapoda</taxon>
        <taxon>Insecta</taxon>
        <taxon>Pterygota</taxon>
        <taxon>Neoptera</taxon>
        <taxon>Endopterygota</taxon>
        <taxon>Coleoptera</taxon>
        <taxon>Polyphaga</taxon>
        <taxon>Cucujiformia</taxon>
        <taxon>Chrysomeloidea</taxon>
        <taxon>Chrysomelidae</taxon>
        <taxon>Bruchinae</taxon>
        <taxon>Bruchini</taxon>
        <taxon>Acanthoscelides</taxon>
    </lineage>
</organism>
<evidence type="ECO:0000313" key="4">
    <source>
        <dbReference type="Proteomes" id="UP001152888"/>
    </source>
</evidence>
<comment type="caution">
    <text evidence="3">The sequence shown here is derived from an EMBL/GenBank/DDBJ whole genome shotgun (WGS) entry which is preliminary data.</text>
</comment>
<keyword evidence="2" id="KW-0812">Transmembrane</keyword>
<keyword evidence="2" id="KW-0472">Membrane</keyword>
<evidence type="ECO:0000256" key="2">
    <source>
        <dbReference type="SAM" id="Phobius"/>
    </source>
</evidence>
<keyword evidence="4" id="KW-1185">Reference proteome</keyword>
<name>A0A9P0Q0W5_ACAOB</name>
<protein>
    <submittedName>
        <fullName evidence="3">Uncharacterized protein</fullName>
    </submittedName>
</protein>
<gene>
    <name evidence="3" type="ORF">ACAOBT_LOCUS26261</name>
</gene>